<evidence type="ECO:0000256" key="1">
    <source>
        <dbReference type="SAM" id="Coils"/>
    </source>
</evidence>
<accession>A0A836I4Q7</accession>
<feature type="region of interest" description="Disordered" evidence="2">
    <location>
        <begin position="292"/>
        <end position="312"/>
    </location>
</feature>
<comment type="caution">
    <text evidence="3">The sequence shown here is derived from an EMBL/GenBank/DDBJ whole genome shotgun (WGS) entry which is preliminary data.</text>
</comment>
<keyword evidence="1" id="KW-0175">Coiled coil</keyword>
<protein>
    <submittedName>
        <fullName evidence="3">Uncharacterized protein</fullName>
    </submittedName>
</protein>
<dbReference type="Proteomes" id="UP000674318">
    <property type="component" value="Unassembled WGS sequence"/>
</dbReference>
<reference evidence="3 4" key="1">
    <citation type="submission" date="2021-02" db="EMBL/GenBank/DDBJ databases">
        <title>Porcisia hertigi Genome sequencing and assembly.</title>
        <authorList>
            <person name="Almutairi H."/>
            <person name="Gatherer D."/>
        </authorList>
    </citation>
    <scope>NUCLEOTIDE SEQUENCE [LARGE SCALE GENOMIC DNA]</scope>
    <source>
        <strain evidence="3 4">C119</strain>
    </source>
</reference>
<proteinExistence type="predicted"/>
<dbReference type="GeneID" id="94290513"/>
<evidence type="ECO:0000313" key="4">
    <source>
        <dbReference type="Proteomes" id="UP000674318"/>
    </source>
</evidence>
<organism evidence="3 4">
    <name type="scientific">Porcisia hertigi</name>
    <dbReference type="NCBI Taxonomy" id="2761500"/>
    <lineage>
        <taxon>Eukaryota</taxon>
        <taxon>Discoba</taxon>
        <taxon>Euglenozoa</taxon>
        <taxon>Kinetoplastea</taxon>
        <taxon>Metakinetoplastina</taxon>
        <taxon>Trypanosomatida</taxon>
        <taxon>Trypanosomatidae</taxon>
        <taxon>Leishmaniinae</taxon>
        <taxon>Porcisia</taxon>
    </lineage>
</organism>
<feature type="coiled-coil region" evidence="1">
    <location>
        <begin position="365"/>
        <end position="427"/>
    </location>
</feature>
<dbReference type="AlphaFoldDB" id="A0A836I4Q7"/>
<gene>
    <name evidence="3" type="ORF">JKF63_04451</name>
</gene>
<dbReference type="RefSeq" id="XP_067757265.1">
    <property type="nucleotide sequence ID" value="XM_067900436.1"/>
</dbReference>
<feature type="region of interest" description="Disordered" evidence="2">
    <location>
        <begin position="149"/>
        <end position="168"/>
    </location>
</feature>
<name>A0A836I4Q7_9TRYP</name>
<dbReference type="OrthoDB" id="267876at2759"/>
<sequence>MSSPPSRQQAFLDQTPRRRHCEVQFPEVAHDVITPAPAPAPAAALTTTTTTRVVARAVDTPPALITPALCATTAQSDRQKCEGEAHKGSSEARCTIGDSGARLSPAAHLVFFQARVLQESDGIGSSLSPAVAGASTAQLAISEERRQELVDGQRQQPQASAFSSSLPSSSIMSNYCSIVRILQLQEQECWRQELRAALKQDTEVWVRSVCEEQRLLQAQLSATQARAAILEKHLQEFRDAGPSAASTSLDPSHLIDNAGQSLTGVSEAPCSNEVTCETSVSHRAKLALGKPSLSEGSFRGAGTNPAADTTVSMSDPRYTRELEAYVHVLEHHTRILHSEKVHLQLRLDRRTGQFATAQKLFQQHYASLLQERSSLELHLRRATEDVERVSGMLKVARAAERAAMRRAEEFQSALEELERRTEAVAAMLHLQAIDEGDDMNSGGSTGAATPISENMVIGSHDNGSFCCTSGYASCPPPSSAFASVLEDSDAERCITTIRGSSMARAASRMASLERHGLLSCRSLRVSSPVCPSLVPGVSLKTEESSAWSPAVAHMADVGLECGSDAERLRHRAASLDSTVPVCAPLSPMRAVAEVMRDGKACGESPEVCVTPQLTSHESHIPSQPLHAPGGAVAFSYPLTPSPIADAMVGVATSTTTSRKPERSRELNFADNSDDVSVHTAFTLSPVCVEGDEVRGCSLSSSTPTMGTRPSVPNPLISTVTSMLTPRRLARERRYVRRRMKAYRAGRIERSASDGLGRYQLLRLRCRLLELELQAKETAYKKEKKGWEAAAHPGEGFTGTMREVEARVEQAAAASEKVKGLLLEMSRLWRNSIALGEDDVSD</sequence>
<evidence type="ECO:0000256" key="2">
    <source>
        <dbReference type="SAM" id="MobiDB-lite"/>
    </source>
</evidence>
<keyword evidence="4" id="KW-1185">Reference proteome</keyword>
<dbReference type="EMBL" id="JAFJZO010000022">
    <property type="protein sequence ID" value="KAG5505004.1"/>
    <property type="molecule type" value="Genomic_DNA"/>
</dbReference>
<evidence type="ECO:0000313" key="3">
    <source>
        <dbReference type="EMBL" id="KAG5505004.1"/>
    </source>
</evidence>
<dbReference type="KEGG" id="phet:94290513"/>